<feature type="transmembrane region" description="Helical" evidence="1">
    <location>
        <begin position="121"/>
        <end position="140"/>
    </location>
</feature>
<evidence type="ECO:0000256" key="1">
    <source>
        <dbReference type="SAM" id="Phobius"/>
    </source>
</evidence>
<keyword evidence="1" id="KW-0812">Transmembrane</keyword>
<sequence length="169" mass="19570">MEQNIDVYAYFLNISVVALVTLFFVGIYIKLSSIFMAIMAYPTYIALYAFELALQYKKKDLETKKFFRLNIPSENPKKYWMNFIAMLVTTFSMTIAIQIITIVQIPQLQISFFKKIFDGSLIPYPISITILIGLLLIYLISFSTENDNRAAYDKIESLSIPSLWKTIIK</sequence>
<evidence type="ECO:0000313" key="3">
    <source>
        <dbReference type="Proteomes" id="UP000221384"/>
    </source>
</evidence>
<comment type="caution">
    <text evidence="2">The sequence shown here is derived from an EMBL/GenBank/DDBJ whole genome shotgun (WGS) entry which is preliminary data.</text>
</comment>
<gene>
    <name evidence="2" type="ORF">CPG37_00505</name>
</gene>
<feature type="transmembrane region" description="Helical" evidence="1">
    <location>
        <begin position="7"/>
        <end position="28"/>
    </location>
</feature>
<accession>A0ABX4LST3</accession>
<dbReference type="RefSeq" id="WP_099333340.1">
    <property type="nucleotide sequence ID" value="NZ_CP042812.1"/>
</dbReference>
<evidence type="ECO:0000313" key="2">
    <source>
        <dbReference type="EMBL" id="PHO10962.1"/>
    </source>
</evidence>
<keyword evidence="1" id="KW-1133">Transmembrane helix</keyword>
<organism evidence="2 3">
    <name type="scientific">Malaciobacter canalis</name>
    <dbReference type="NCBI Taxonomy" id="1912871"/>
    <lineage>
        <taxon>Bacteria</taxon>
        <taxon>Pseudomonadati</taxon>
        <taxon>Campylobacterota</taxon>
        <taxon>Epsilonproteobacteria</taxon>
        <taxon>Campylobacterales</taxon>
        <taxon>Arcobacteraceae</taxon>
        <taxon>Malaciobacter</taxon>
    </lineage>
</organism>
<feature type="transmembrane region" description="Helical" evidence="1">
    <location>
        <begin position="79"/>
        <end position="101"/>
    </location>
</feature>
<dbReference type="EMBL" id="NWVW01000001">
    <property type="protein sequence ID" value="PHO10962.1"/>
    <property type="molecule type" value="Genomic_DNA"/>
</dbReference>
<keyword evidence="1" id="KW-0472">Membrane</keyword>
<feature type="transmembrane region" description="Helical" evidence="1">
    <location>
        <begin position="34"/>
        <end position="54"/>
    </location>
</feature>
<reference evidence="2 3" key="1">
    <citation type="submission" date="2017-09" db="EMBL/GenBank/DDBJ databases">
        <authorList>
            <person name="Perez-Cataluna A."/>
            <person name="Figueras M.J."/>
            <person name="Salas-Masso N."/>
        </authorList>
    </citation>
    <scope>NUCLEOTIDE SEQUENCE [LARGE SCALE GENOMIC DNA]</scope>
    <source>
        <strain evidence="2 3">F138-33</strain>
    </source>
</reference>
<keyword evidence="3" id="KW-1185">Reference proteome</keyword>
<proteinExistence type="predicted"/>
<name>A0ABX4LST3_9BACT</name>
<protein>
    <submittedName>
        <fullName evidence="2">Uncharacterized protein</fullName>
    </submittedName>
</protein>
<dbReference type="Proteomes" id="UP000221384">
    <property type="component" value="Unassembled WGS sequence"/>
</dbReference>